<feature type="compositionally biased region" description="Basic and acidic residues" evidence="1">
    <location>
        <begin position="13"/>
        <end position="26"/>
    </location>
</feature>
<evidence type="ECO:0008006" key="4">
    <source>
        <dbReference type="Google" id="ProtNLM"/>
    </source>
</evidence>
<protein>
    <recommendedName>
        <fullName evidence="4">Smr domain-containing protein</fullName>
    </recommendedName>
</protein>
<dbReference type="PANTHER" id="PTHR47676">
    <property type="entry name" value="OS01G0225100 PROTEIN"/>
    <property type="match status" value="1"/>
</dbReference>
<dbReference type="Proteomes" id="UP001177003">
    <property type="component" value="Chromosome 9"/>
</dbReference>
<dbReference type="InterPro" id="IPR055319">
    <property type="entry name" value="At5g58720-like"/>
</dbReference>
<sequence>MSESAPLITDEDVNPRSRFETARSRSENPSSGETYLKTLRSGGAMDLSFVPQFFCSGGDVTRLGGVWRLFWSYNSNTHEIRSIRDISRLLAFSFSRNKQLNSHSLRFFISSEEMAGAGSSSNRSWADLVKGNNGPPDHPTKSFNVDLGETGGWIKLCEALAWCGNLFGDIDFIDTEKLDYTLVRAVTKEMWKNAELYDDLAEKSKAQHQMSEYNKYLELAKKLRIGAQNQQKKDSIRLFDKRQKECMTVFELNCHDQHQPDAYNMLVIHLWIASQIRSIQKLKLITGYGKTTGTCVLQPMFMKMLDDIGIHYSFEENNPGVLIIDVEDIGTNFKLGVERGQTCPSVSPLPCFLPHTISGHVPPAGYWEPNPLPFGN</sequence>
<proteinExistence type="predicted"/>
<dbReference type="Gene3D" id="3.30.1370.110">
    <property type="match status" value="1"/>
</dbReference>
<dbReference type="EMBL" id="OX465085">
    <property type="protein sequence ID" value="CAI9301041.1"/>
    <property type="molecule type" value="Genomic_DNA"/>
</dbReference>
<dbReference type="SUPFAM" id="SSF160443">
    <property type="entry name" value="SMR domain-like"/>
    <property type="match status" value="1"/>
</dbReference>
<name>A0AA35ZY99_LACSI</name>
<reference evidence="2" key="1">
    <citation type="submission" date="2023-04" db="EMBL/GenBank/DDBJ databases">
        <authorList>
            <person name="Vijverberg K."/>
            <person name="Xiong W."/>
            <person name="Schranz E."/>
        </authorList>
    </citation>
    <scope>NUCLEOTIDE SEQUENCE</scope>
</reference>
<feature type="region of interest" description="Disordered" evidence="1">
    <location>
        <begin position="1"/>
        <end position="34"/>
    </location>
</feature>
<dbReference type="AlphaFoldDB" id="A0AA35ZY99"/>
<evidence type="ECO:0000256" key="1">
    <source>
        <dbReference type="SAM" id="MobiDB-lite"/>
    </source>
</evidence>
<keyword evidence="3" id="KW-1185">Reference proteome</keyword>
<gene>
    <name evidence="2" type="ORF">LSALG_LOCUS39623</name>
</gene>
<organism evidence="2 3">
    <name type="scientific">Lactuca saligna</name>
    <name type="common">Willowleaf lettuce</name>
    <dbReference type="NCBI Taxonomy" id="75948"/>
    <lineage>
        <taxon>Eukaryota</taxon>
        <taxon>Viridiplantae</taxon>
        <taxon>Streptophyta</taxon>
        <taxon>Embryophyta</taxon>
        <taxon>Tracheophyta</taxon>
        <taxon>Spermatophyta</taxon>
        <taxon>Magnoliopsida</taxon>
        <taxon>eudicotyledons</taxon>
        <taxon>Gunneridae</taxon>
        <taxon>Pentapetalae</taxon>
        <taxon>asterids</taxon>
        <taxon>campanulids</taxon>
        <taxon>Asterales</taxon>
        <taxon>Asteraceae</taxon>
        <taxon>Cichorioideae</taxon>
        <taxon>Cichorieae</taxon>
        <taxon>Lactucinae</taxon>
        <taxon>Lactuca</taxon>
    </lineage>
</organism>
<evidence type="ECO:0000313" key="2">
    <source>
        <dbReference type="EMBL" id="CAI9301041.1"/>
    </source>
</evidence>
<dbReference type="InterPro" id="IPR036063">
    <property type="entry name" value="Smr_dom_sf"/>
</dbReference>
<accession>A0AA35ZY99</accession>
<evidence type="ECO:0000313" key="3">
    <source>
        <dbReference type="Proteomes" id="UP001177003"/>
    </source>
</evidence>
<dbReference type="PANTHER" id="PTHR47676:SF1">
    <property type="entry name" value="SMR DOMAIN-CONTAINING PROTEIN"/>
    <property type="match status" value="1"/>
</dbReference>